<dbReference type="RefSeq" id="WP_138084238.1">
    <property type="nucleotide sequence ID" value="NZ_VAUV01000001.1"/>
</dbReference>
<dbReference type="InterPro" id="IPR023375">
    <property type="entry name" value="ADC_dom_sf"/>
</dbReference>
<dbReference type="AlphaFoldDB" id="A0A5R8KKW2"/>
<evidence type="ECO:0000313" key="1">
    <source>
        <dbReference type="EMBL" id="TLD72615.1"/>
    </source>
</evidence>
<dbReference type="OrthoDB" id="184534at2"/>
<dbReference type="PANTHER" id="PTHR39186">
    <property type="entry name" value="DUF2071 FAMILY PROTEIN"/>
    <property type="match status" value="1"/>
</dbReference>
<accession>A0A5R8KKW2</accession>
<reference evidence="1 2" key="1">
    <citation type="submission" date="2019-05" db="EMBL/GenBank/DDBJ databases">
        <title>Verrucobacter flavum gen. nov., sp. nov. a new member of the family Verrucomicrobiaceae.</title>
        <authorList>
            <person name="Szuroczki S."/>
            <person name="Abbaszade G."/>
            <person name="Szabo A."/>
            <person name="Felfoldi T."/>
            <person name="Schumann P."/>
            <person name="Boka K."/>
            <person name="Keki Z."/>
            <person name="Toumi M."/>
            <person name="Toth E."/>
        </authorList>
    </citation>
    <scope>NUCLEOTIDE SEQUENCE [LARGE SCALE GENOMIC DNA]</scope>
    <source>
        <strain evidence="1 2">MG-N-17</strain>
    </source>
</reference>
<dbReference type="Proteomes" id="UP000306196">
    <property type="component" value="Unassembled WGS sequence"/>
</dbReference>
<sequence length="254" mass="28934">MKLLDHPTPSETGLQRMKHLRGEPLFLAGWERILMLHFAVDVEALQTHVPFKLDTYDGLAYVSLVAFTLREMHFRHGGIVGRWLLRPIATHEFLNVRTYVKHRGEPGIYFLSEWLPNALSVALGKPLFGLPYRLGKLRYQHPQRTGNLNGTVSTPDGKATLDYLGHVDGGFEASTPGSLHEFLLERYTAFTHSFGIDRLFRVWHPPWQHAPAAICLRENTLMDLEGHWTQHAGFVGATYSPGFDEVWMSRPRLA</sequence>
<evidence type="ECO:0000313" key="2">
    <source>
        <dbReference type="Proteomes" id="UP000306196"/>
    </source>
</evidence>
<proteinExistence type="predicted"/>
<dbReference type="InterPro" id="IPR018644">
    <property type="entry name" value="DUF2071"/>
</dbReference>
<gene>
    <name evidence="1" type="ORF">FEM03_00630</name>
</gene>
<dbReference type="EMBL" id="VAUV01000001">
    <property type="protein sequence ID" value="TLD72615.1"/>
    <property type="molecule type" value="Genomic_DNA"/>
</dbReference>
<dbReference type="Gene3D" id="2.40.400.10">
    <property type="entry name" value="Acetoacetate decarboxylase-like"/>
    <property type="match status" value="1"/>
</dbReference>
<dbReference type="PANTHER" id="PTHR39186:SF1">
    <property type="entry name" value="DUF2071 DOMAIN-CONTAINING PROTEIN"/>
    <property type="match status" value="1"/>
</dbReference>
<organism evidence="1 2">
    <name type="scientific">Phragmitibacter flavus</name>
    <dbReference type="NCBI Taxonomy" id="2576071"/>
    <lineage>
        <taxon>Bacteria</taxon>
        <taxon>Pseudomonadati</taxon>
        <taxon>Verrucomicrobiota</taxon>
        <taxon>Verrucomicrobiia</taxon>
        <taxon>Verrucomicrobiales</taxon>
        <taxon>Verrucomicrobiaceae</taxon>
        <taxon>Phragmitibacter</taxon>
    </lineage>
</organism>
<protein>
    <submittedName>
        <fullName evidence="1">DUF2071 domain-containing protein</fullName>
    </submittedName>
</protein>
<comment type="caution">
    <text evidence="1">The sequence shown here is derived from an EMBL/GenBank/DDBJ whole genome shotgun (WGS) entry which is preliminary data.</text>
</comment>
<name>A0A5R8KKW2_9BACT</name>
<keyword evidence="2" id="KW-1185">Reference proteome</keyword>
<dbReference type="SUPFAM" id="SSF160104">
    <property type="entry name" value="Acetoacetate decarboxylase-like"/>
    <property type="match status" value="1"/>
</dbReference>
<dbReference type="Pfam" id="PF09844">
    <property type="entry name" value="DUF2071"/>
    <property type="match status" value="1"/>
</dbReference>